<evidence type="ECO:0000256" key="1">
    <source>
        <dbReference type="ARBA" id="ARBA00001917"/>
    </source>
</evidence>
<gene>
    <name evidence="16" type="ORF">Theba_0895</name>
</gene>
<evidence type="ECO:0000259" key="15">
    <source>
        <dbReference type="Pfam" id="PF01207"/>
    </source>
</evidence>
<dbReference type="InterPro" id="IPR013785">
    <property type="entry name" value="Aldolase_TIM"/>
</dbReference>
<dbReference type="InterPro" id="IPR018517">
    <property type="entry name" value="tRNA_hU_synthase_CS"/>
</dbReference>
<dbReference type="PROSITE" id="PS01136">
    <property type="entry name" value="UPF0034"/>
    <property type="match status" value="1"/>
</dbReference>
<dbReference type="GO" id="GO:0000049">
    <property type="term" value="F:tRNA binding"/>
    <property type="evidence" value="ECO:0007669"/>
    <property type="project" value="UniProtKB-KW"/>
</dbReference>
<dbReference type="RefSeq" id="WP_006492601.1">
    <property type="nucleotide sequence ID" value="NC_017934.1"/>
</dbReference>
<dbReference type="SUPFAM" id="SSF51395">
    <property type="entry name" value="FMN-linked oxidoreductases"/>
    <property type="match status" value="1"/>
</dbReference>
<evidence type="ECO:0000256" key="6">
    <source>
        <dbReference type="ARBA" id="ARBA00022694"/>
    </source>
</evidence>
<evidence type="ECO:0000256" key="7">
    <source>
        <dbReference type="ARBA" id="ARBA00022857"/>
    </source>
</evidence>
<evidence type="ECO:0000313" key="17">
    <source>
        <dbReference type="Proteomes" id="UP000002881"/>
    </source>
</evidence>
<name>I2F3V2_9BACT</name>
<evidence type="ECO:0000256" key="3">
    <source>
        <dbReference type="ARBA" id="ARBA00022555"/>
    </source>
</evidence>
<dbReference type="GeneID" id="87106729"/>
<evidence type="ECO:0000256" key="12">
    <source>
        <dbReference type="PIRNR" id="PIRNR006621"/>
    </source>
</evidence>
<dbReference type="KEGG" id="mpg:Theba_0895"/>
<evidence type="ECO:0000256" key="11">
    <source>
        <dbReference type="ARBA" id="ARBA00048802"/>
    </source>
</evidence>
<evidence type="ECO:0000313" key="16">
    <source>
        <dbReference type="EMBL" id="AFK06605.1"/>
    </source>
</evidence>
<comment type="function">
    <text evidence="2 12">Catalyzes the synthesis of 5,6-dihydrouridine (D), a modified base found in the D-loop of most tRNAs, via the reduction of the C5-C6 double bond in target uridines.</text>
</comment>
<dbReference type="InterPro" id="IPR024036">
    <property type="entry name" value="tRNA-dHydroUridine_Synthase_C"/>
</dbReference>
<evidence type="ECO:0000256" key="8">
    <source>
        <dbReference type="ARBA" id="ARBA00022884"/>
    </source>
</evidence>
<evidence type="ECO:0000256" key="10">
    <source>
        <dbReference type="ARBA" id="ARBA00048205"/>
    </source>
</evidence>
<keyword evidence="6 12" id="KW-0819">tRNA processing</keyword>
<evidence type="ECO:0000256" key="4">
    <source>
        <dbReference type="ARBA" id="ARBA00022630"/>
    </source>
</evidence>
<dbReference type="eggNOG" id="COG0042">
    <property type="taxonomic scope" value="Bacteria"/>
</dbReference>
<keyword evidence="4 12" id="KW-0285">Flavoprotein</keyword>
<organism evidence="16 17">
    <name type="scientific">Mesotoga prima MesG1.Ag.4.2</name>
    <dbReference type="NCBI Taxonomy" id="660470"/>
    <lineage>
        <taxon>Bacteria</taxon>
        <taxon>Thermotogati</taxon>
        <taxon>Thermotogota</taxon>
        <taxon>Thermotogae</taxon>
        <taxon>Kosmotogales</taxon>
        <taxon>Kosmotogaceae</taxon>
        <taxon>Mesotoga</taxon>
    </lineage>
</organism>
<proteinExistence type="inferred from homology"/>
<keyword evidence="7" id="KW-0521">NADP</keyword>
<keyword evidence="5 12" id="KW-0288">FMN</keyword>
<dbReference type="CDD" id="cd02801">
    <property type="entry name" value="DUS_like_FMN"/>
    <property type="match status" value="1"/>
</dbReference>
<evidence type="ECO:0000256" key="14">
    <source>
        <dbReference type="PIRSR" id="PIRSR006621-2"/>
    </source>
</evidence>
<feature type="binding site" evidence="14">
    <location>
        <position position="127"/>
    </location>
    <ligand>
        <name>FMN</name>
        <dbReference type="ChEBI" id="CHEBI:58210"/>
    </ligand>
</feature>
<dbReference type="InterPro" id="IPR035587">
    <property type="entry name" value="DUS-like_FMN-bd"/>
</dbReference>
<feature type="binding site" evidence="14">
    <location>
        <begin position="213"/>
        <end position="214"/>
    </location>
    <ligand>
        <name>FMN</name>
        <dbReference type="ChEBI" id="CHEBI:58210"/>
    </ligand>
</feature>
<evidence type="ECO:0000256" key="9">
    <source>
        <dbReference type="ARBA" id="ARBA00023002"/>
    </source>
</evidence>
<dbReference type="STRING" id="660470.Theba_0895"/>
<dbReference type="GO" id="GO:0017150">
    <property type="term" value="F:tRNA dihydrouridine synthase activity"/>
    <property type="evidence" value="ECO:0007669"/>
    <property type="project" value="InterPro"/>
</dbReference>
<dbReference type="AlphaFoldDB" id="I2F3V2"/>
<dbReference type="HOGENOM" id="CLU_013299_0_3_0"/>
<comment type="cofactor">
    <cofactor evidence="1 12 14">
        <name>FMN</name>
        <dbReference type="ChEBI" id="CHEBI:58210"/>
    </cofactor>
</comment>
<dbReference type="PANTHER" id="PTHR45846:SF1">
    <property type="entry name" value="TRNA-DIHYDROURIDINE(47) SYNTHASE [NAD(P)(+)]-LIKE"/>
    <property type="match status" value="1"/>
</dbReference>
<keyword evidence="8" id="KW-0694">RNA-binding</keyword>
<keyword evidence="14" id="KW-0547">Nucleotide-binding</keyword>
<reference evidence="16 17" key="1">
    <citation type="journal article" date="2012" name="Genome Biol. Evol.">
        <title>Genome Sequence of the Mesophilic Thermotogales Bacterium Mesotoga prima MesG1.Ag.4.2 Reveals the Largest Thermotogales Genome To Date.</title>
        <authorList>
            <person name="Zhaxybayeva O."/>
            <person name="Swithers K.S."/>
            <person name="Foght J."/>
            <person name="Green A.G."/>
            <person name="Bruce D."/>
            <person name="Detter C."/>
            <person name="Han S."/>
            <person name="Teshima H."/>
            <person name="Han J."/>
            <person name="Woyke T."/>
            <person name="Pitluck S."/>
            <person name="Nolan M."/>
            <person name="Ivanova N."/>
            <person name="Pati A."/>
            <person name="Land M.L."/>
            <person name="Dlutek M."/>
            <person name="Doolittle W.F."/>
            <person name="Noll K.M."/>
            <person name="Nesbo C.L."/>
        </authorList>
    </citation>
    <scope>NUCLEOTIDE SEQUENCE [LARGE SCALE GENOMIC DNA]</scope>
    <source>
        <strain evidence="17">mesG1.Ag.4.2</strain>
    </source>
</reference>
<dbReference type="PANTHER" id="PTHR45846">
    <property type="entry name" value="TRNA-DIHYDROURIDINE(47) SYNTHASE [NAD(P)(+)]-LIKE"/>
    <property type="match status" value="1"/>
</dbReference>
<feature type="active site" description="Proton donor" evidence="13">
    <location>
        <position position="88"/>
    </location>
</feature>
<evidence type="ECO:0000256" key="5">
    <source>
        <dbReference type="ARBA" id="ARBA00022643"/>
    </source>
</evidence>
<accession>I2F3V2</accession>
<keyword evidence="3" id="KW-0820">tRNA-binding</keyword>
<dbReference type="GO" id="GO:0050660">
    <property type="term" value="F:flavin adenine dinucleotide binding"/>
    <property type="evidence" value="ECO:0007669"/>
    <property type="project" value="InterPro"/>
</dbReference>
<dbReference type="Proteomes" id="UP000002881">
    <property type="component" value="Chromosome"/>
</dbReference>
<evidence type="ECO:0000256" key="2">
    <source>
        <dbReference type="ARBA" id="ARBA00002790"/>
    </source>
</evidence>
<keyword evidence="9 12" id="KW-0560">Oxidoreductase</keyword>
<comment type="similarity">
    <text evidence="12">Belongs to the dus family.</text>
</comment>
<dbReference type="Pfam" id="PF01207">
    <property type="entry name" value="Dus"/>
    <property type="match status" value="1"/>
</dbReference>
<dbReference type="PIRSF" id="PIRSF006621">
    <property type="entry name" value="Dus"/>
    <property type="match status" value="1"/>
</dbReference>
<sequence>MDKQIGLSPMAGYTDAVMRELSAEWGADFVFSEMISVEGVLRASGRTEEIVPVTPTRIQLFGSSASRMAKAAMRLSEVATWIDINAGCPVKKVTRKGAGSALLRTPEKIAEMITALKNSIDVPVSVKIRLGNDATDTEKIIYQIIEAKPDAVFVHGRTVLQGYSGKANWDEIERITKLLHSEGILSFGSGDMFNPEAIAYALENYFIDGVLVARGAIGSPWIFKQAKDLIKFGSYEELAPHERLALFLRHFRRLSEAVGEDQAVRDLRKSFAGYTRNIRHAASLRTEYMKCNSFCEVKKLFEDLIPDYKTSV</sequence>
<dbReference type="InterPro" id="IPR001269">
    <property type="entry name" value="DUS_fam"/>
</dbReference>
<dbReference type="Gene3D" id="3.20.20.70">
    <property type="entry name" value="Aldolase class I"/>
    <property type="match status" value="1"/>
</dbReference>
<protein>
    <recommendedName>
        <fullName evidence="12">tRNA-dihydrouridine synthase</fullName>
        <ecNumber evidence="12">1.3.1.-</ecNumber>
    </recommendedName>
</protein>
<feature type="domain" description="DUS-like FMN-binding" evidence="15">
    <location>
        <begin position="7"/>
        <end position="299"/>
    </location>
</feature>
<feature type="binding site" evidence="14">
    <location>
        <position position="155"/>
    </location>
    <ligand>
        <name>FMN</name>
        <dbReference type="ChEBI" id="CHEBI:58210"/>
    </ligand>
</feature>
<keyword evidence="17" id="KW-1185">Reference proteome</keyword>
<comment type="catalytic activity">
    <reaction evidence="10">
        <text>a 5,6-dihydrouridine in tRNA + NADP(+) = a uridine in tRNA + NADPH + H(+)</text>
        <dbReference type="Rhea" id="RHEA:23624"/>
        <dbReference type="Rhea" id="RHEA-COMP:13339"/>
        <dbReference type="Rhea" id="RHEA-COMP:13887"/>
        <dbReference type="ChEBI" id="CHEBI:15378"/>
        <dbReference type="ChEBI" id="CHEBI:57783"/>
        <dbReference type="ChEBI" id="CHEBI:58349"/>
        <dbReference type="ChEBI" id="CHEBI:65315"/>
        <dbReference type="ChEBI" id="CHEBI:74443"/>
    </reaction>
</comment>
<feature type="binding site" evidence="14">
    <location>
        <begin position="9"/>
        <end position="11"/>
    </location>
    <ligand>
        <name>FMN</name>
        <dbReference type="ChEBI" id="CHEBI:58210"/>
    </ligand>
</feature>
<dbReference type="EMBL" id="CP003532">
    <property type="protein sequence ID" value="AFK06605.1"/>
    <property type="molecule type" value="Genomic_DNA"/>
</dbReference>
<dbReference type="EC" id="1.3.1.-" evidence="12"/>
<comment type="catalytic activity">
    <reaction evidence="11">
        <text>a 5,6-dihydrouridine in tRNA + NAD(+) = a uridine in tRNA + NADH + H(+)</text>
        <dbReference type="Rhea" id="RHEA:54452"/>
        <dbReference type="Rhea" id="RHEA-COMP:13339"/>
        <dbReference type="Rhea" id="RHEA-COMP:13887"/>
        <dbReference type="ChEBI" id="CHEBI:15378"/>
        <dbReference type="ChEBI" id="CHEBI:57540"/>
        <dbReference type="ChEBI" id="CHEBI:57945"/>
        <dbReference type="ChEBI" id="CHEBI:65315"/>
        <dbReference type="ChEBI" id="CHEBI:74443"/>
    </reaction>
</comment>
<dbReference type="Gene3D" id="1.10.1200.80">
    <property type="entry name" value="Putative flavin oxidoreducatase, domain 2"/>
    <property type="match status" value="1"/>
</dbReference>
<evidence type="ECO:0000256" key="13">
    <source>
        <dbReference type="PIRSR" id="PIRSR006621-1"/>
    </source>
</evidence>
<feature type="binding site" evidence="14">
    <location>
        <position position="59"/>
    </location>
    <ligand>
        <name>FMN</name>
        <dbReference type="ChEBI" id="CHEBI:58210"/>
    </ligand>
</feature>